<evidence type="ECO:0000313" key="2">
    <source>
        <dbReference type="EMBL" id="CAG6778353.1"/>
    </source>
</evidence>
<dbReference type="EMBL" id="HBUF01609226">
    <property type="protein sequence ID" value="CAG6778353.1"/>
    <property type="molecule type" value="Transcribed_RNA"/>
</dbReference>
<organism evidence="2">
    <name type="scientific">Cacopsylla melanoneura</name>
    <dbReference type="NCBI Taxonomy" id="428564"/>
    <lineage>
        <taxon>Eukaryota</taxon>
        <taxon>Metazoa</taxon>
        <taxon>Ecdysozoa</taxon>
        <taxon>Arthropoda</taxon>
        <taxon>Hexapoda</taxon>
        <taxon>Insecta</taxon>
        <taxon>Pterygota</taxon>
        <taxon>Neoptera</taxon>
        <taxon>Paraneoptera</taxon>
        <taxon>Hemiptera</taxon>
        <taxon>Sternorrhyncha</taxon>
        <taxon>Psylloidea</taxon>
        <taxon>Psyllidae</taxon>
        <taxon>Psyllinae</taxon>
        <taxon>Cacopsylla</taxon>
    </lineage>
</organism>
<accession>A0A8D9B4C8</accession>
<keyword evidence="1" id="KW-1133">Transmembrane helix</keyword>
<keyword evidence="1" id="KW-0472">Membrane</keyword>
<name>A0A8D9B4C8_9HEMI</name>
<keyword evidence="1" id="KW-0812">Transmembrane</keyword>
<proteinExistence type="predicted"/>
<sequence length="155" mass="18065">MFQMVLYSKILKNRFQKLNIFLTRLITRTVYSSNNDLASHHQQYMSKHNRFNILNATSIFEINNQLKQLVVLHYELTKICDALNDSYNVQITIVIGVTVLGVASMLQTTTTNMIKYFYKNAKLLGFILYVCFWIALGMMCVFWVITNISSMQNEV</sequence>
<feature type="transmembrane region" description="Helical" evidence="1">
    <location>
        <begin position="126"/>
        <end position="145"/>
    </location>
</feature>
<reference evidence="2" key="1">
    <citation type="submission" date="2021-05" db="EMBL/GenBank/DDBJ databases">
        <authorList>
            <person name="Alioto T."/>
            <person name="Alioto T."/>
            <person name="Gomez Garrido J."/>
        </authorList>
    </citation>
    <scope>NUCLEOTIDE SEQUENCE</scope>
</reference>
<feature type="transmembrane region" description="Helical" evidence="1">
    <location>
        <begin position="87"/>
        <end position="106"/>
    </location>
</feature>
<protein>
    <submittedName>
        <fullName evidence="2">Uncharacterized protein</fullName>
    </submittedName>
</protein>
<dbReference type="AlphaFoldDB" id="A0A8D9B4C8"/>
<evidence type="ECO:0000256" key="1">
    <source>
        <dbReference type="SAM" id="Phobius"/>
    </source>
</evidence>